<proteinExistence type="predicted"/>
<evidence type="ECO:0000313" key="2">
    <source>
        <dbReference type="Proteomes" id="UP000236725"/>
    </source>
</evidence>
<comment type="caution">
    <text evidence="1">The sequence shown here is derived from an EMBL/GenBank/DDBJ whole genome shotgun (WGS) entry which is preliminary data.</text>
</comment>
<dbReference type="PROSITE" id="PS51257">
    <property type="entry name" value="PROKAR_LIPOPROTEIN"/>
    <property type="match status" value="1"/>
</dbReference>
<dbReference type="AlphaFoldDB" id="A0A8G2BY62"/>
<gene>
    <name evidence="1" type="ORF">SAMN05444001_11722</name>
</gene>
<dbReference type="Gene3D" id="2.40.128.640">
    <property type="match status" value="1"/>
</dbReference>
<dbReference type="EMBL" id="FNVS01000017">
    <property type="protein sequence ID" value="SEG15353.1"/>
    <property type="molecule type" value="Genomic_DNA"/>
</dbReference>
<protein>
    <submittedName>
        <fullName evidence="1">NlpE N-terminal domain-containing protein</fullName>
    </submittedName>
</protein>
<evidence type="ECO:0000313" key="1">
    <source>
        <dbReference type="EMBL" id="SEG15353.1"/>
    </source>
</evidence>
<accession>A0A8G2BY62</accession>
<name>A0A8G2BY62_9BACT</name>
<reference evidence="1 2" key="1">
    <citation type="submission" date="2016-10" db="EMBL/GenBank/DDBJ databases">
        <authorList>
            <person name="Varghese N."/>
            <person name="Submissions S."/>
        </authorList>
    </citation>
    <scope>NUCLEOTIDE SEQUENCE [LARGE SCALE GENOMIC DNA]</scope>
    <source>
        <strain evidence="1 2">DSM 29073</strain>
    </source>
</reference>
<keyword evidence="2" id="KW-1185">Reference proteome</keyword>
<organism evidence="1 2">
    <name type="scientific">Parabacteroides chinchillae</name>
    <dbReference type="NCBI Taxonomy" id="871327"/>
    <lineage>
        <taxon>Bacteria</taxon>
        <taxon>Pseudomonadati</taxon>
        <taxon>Bacteroidota</taxon>
        <taxon>Bacteroidia</taxon>
        <taxon>Bacteroidales</taxon>
        <taxon>Tannerellaceae</taxon>
        <taxon>Parabacteroides</taxon>
    </lineage>
</organism>
<dbReference type="RefSeq" id="WP_099463452.1">
    <property type="nucleotide sequence ID" value="NZ_FNVS01000017.1"/>
</dbReference>
<sequence>MKKYFIAVAALGLLAACSGNKSQQNVPVEVEEESVTVAEAVPVEVAVPIIPSMKEKTAKPVNMRDSLKAEPKKGAVIQKKYKGKVTNKKAAASNAQNAPEVDYDLTMYYQQDDTDNGVYEMDAVYLTEDNGQSKTYSSTGKRQVKKGTPADANATVYALIPSDGSQIIYFLVSGNTLIMLDEQLQPVSGDISYVLTEVQ</sequence>
<dbReference type="Proteomes" id="UP000236725">
    <property type="component" value="Unassembled WGS sequence"/>
</dbReference>